<protein>
    <submittedName>
        <fullName evidence="1">Uncharacterized protein</fullName>
    </submittedName>
</protein>
<reference evidence="1 2" key="1">
    <citation type="submission" date="2017-09" db="EMBL/GenBank/DDBJ databases">
        <title>Depth-based differentiation of microbial function through sediment-hosted aquifers and enrichment of novel symbionts in the deep terrestrial subsurface.</title>
        <authorList>
            <person name="Probst A.J."/>
            <person name="Ladd B."/>
            <person name="Jarett J.K."/>
            <person name="Geller-Mcgrath D.E."/>
            <person name="Sieber C.M."/>
            <person name="Emerson J.B."/>
            <person name="Anantharaman K."/>
            <person name="Thomas B.C."/>
            <person name="Malmstrom R."/>
            <person name="Stieglmeier M."/>
            <person name="Klingl A."/>
            <person name="Woyke T."/>
            <person name="Ryan C.M."/>
            <person name="Banfield J.F."/>
        </authorList>
    </citation>
    <scope>NUCLEOTIDE SEQUENCE [LARGE SCALE GENOMIC DNA]</scope>
    <source>
        <strain evidence="1">CG22_combo_CG10-13_8_21_14_all_38_20</strain>
    </source>
</reference>
<evidence type="ECO:0000313" key="2">
    <source>
        <dbReference type="Proteomes" id="UP000231246"/>
    </source>
</evidence>
<sequence length="113" mass="12373">MPENIGPVLPCLLETTIPSPPIAITIIKKTYTTFLENAQSPEITWERFMAGCDIVQYKSSRARSALFPTSVTTGSSFQPADTIFGLTTEENSTTKTNNKAATTSHLWADLSIF</sequence>
<dbReference type="EMBL" id="PCTA01000034">
    <property type="protein sequence ID" value="PIP61104.1"/>
    <property type="molecule type" value="Genomic_DNA"/>
</dbReference>
<organism evidence="1 2">
    <name type="scientific">Candidatus Roizmanbacteria bacterium CG22_combo_CG10-13_8_21_14_all_38_20</name>
    <dbReference type="NCBI Taxonomy" id="1974862"/>
    <lineage>
        <taxon>Bacteria</taxon>
        <taxon>Candidatus Roizmaniibacteriota</taxon>
    </lineage>
</organism>
<name>A0A2H0BU19_9BACT</name>
<dbReference type="Proteomes" id="UP000231246">
    <property type="component" value="Unassembled WGS sequence"/>
</dbReference>
<proteinExistence type="predicted"/>
<accession>A0A2H0BU19</accession>
<dbReference type="AlphaFoldDB" id="A0A2H0BU19"/>
<evidence type="ECO:0000313" key="1">
    <source>
        <dbReference type="EMBL" id="PIP61104.1"/>
    </source>
</evidence>
<gene>
    <name evidence="1" type="ORF">COW99_05770</name>
</gene>
<comment type="caution">
    <text evidence="1">The sequence shown here is derived from an EMBL/GenBank/DDBJ whole genome shotgun (WGS) entry which is preliminary data.</text>
</comment>